<evidence type="ECO:0000313" key="1">
    <source>
        <dbReference type="EMBL" id="CAI8016760.1"/>
    </source>
</evidence>
<keyword evidence="2" id="KW-1185">Reference proteome</keyword>
<protein>
    <submittedName>
        <fullName evidence="1">Uncharacterized protein</fullName>
    </submittedName>
</protein>
<name>A0AA35RS68_GEOBA</name>
<organism evidence="1 2">
    <name type="scientific">Geodia barretti</name>
    <name type="common">Barrett's horny sponge</name>
    <dbReference type="NCBI Taxonomy" id="519541"/>
    <lineage>
        <taxon>Eukaryota</taxon>
        <taxon>Metazoa</taxon>
        <taxon>Porifera</taxon>
        <taxon>Demospongiae</taxon>
        <taxon>Heteroscleromorpha</taxon>
        <taxon>Tetractinellida</taxon>
        <taxon>Astrophorina</taxon>
        <taxon>Geodiidae</taxon>
        <taxon>Geodia</taxon>
    </lineage>
</organism>
<reference evidence="1" key="1">
    <citation type="submission" date="2023-03" db="EMBL/GenBank/DDBJ databases">
        <authorList>
            <person name="Steffen K."/>
            <person name="Cardenas P."/>
        </authorList>
    </citation>
    <scope>NUCLEOTIDE SEQUENCE</scope>
</reference>
<feature type="non-terminal residue" evidence="1">
    <location>
        <position position="98"/>
    </location>
</feature>
<accession>A0AA35RS68</accession>
<comment type="caution">
    <text evidence="1">The sequence shown here is derived from an EMBL/GenBank/DDBJ whole genome shotgun (WGS) entry which is preliminary data.</text>
</comment>
<evidence type="ECO:0000313" key="2">
    <source>
        <dbReference type="Proteomes" id="UP001174909"/>
    </source>
</evidence>
<dbReference type="Proteomes" id="UP001174909">
    <property type="component" value="Unassembled WGS sequence"/>
</dbReference>
<gene>
    <name evidence="1" type="ORF">GBAR_LOCUS10260</name>
</gene>
<dbReference type="EMBL" id="CASHTH010001559">
    <property type="protein sequence ID" value="CAI8016760.1"/>
    <property type="molecule type" value="Genomic_DNA"/>
</dbReference>
<sequence>HQAAYENRTTGTFPVTTSAWNTRTLNCTRGYQETCSVNFAWIFCRAALLRRLNPIESGGGVVVEARGWVVRVRGRKVRGFLSSGCHGTRRGRHSRNGR</sequence>
<dbReference type="AlphaFoldDB" id="A0AA35RS68"/>
<proteinExistence type="predicted"/>